<organism evidence="9 10">
    <name type="scientific">Phialemonium atrogriseum</name>
    <dbReference type="NCBI Taxonomy" id="1093897"/>
    <lineage>
        <taxon>Eukaryota</taxon>
        <taxon>Fungi</taxon>
        <taxon>Dikarya</taxon>
        <taxon>Ascomycota</taxon>
        <taxon>Pezizomycotina</taxon>
        <taxon>Sordariomycetes</taxon>
        <taxon>Sordariomycetidae</taxon>
        <taxon>Cephalothecales</taxon>
        <taxon>Cephalothecaceae</taxon>
        <taxon>Phialemonium</taxon>
    </lineage>
</organism>
<dbReference type="InterPro" id="IPR001680">
    <property type="entry name" value="WD40_rpt"/>
</dbReference>
<evidence type="ECO:0000256" key="7">
    <source>
        <dbReference type="PROSITE-ProRule" id="PRU00221"/>
    </source>
</evidence>
<dbReference type="Gene3D" id="2.130.10.10">
    <property type="entry name" value="YVTN repeat-like/Quinoprotein amine dehydrogenase"/>
    <property type="match status" value="1"/>
</dbReference>
<comment type="similarity">
    <text evidence="6">Belongs to the WD repeat UTP18 family.</text>
</comment>
<dbReference type="InterPro" id="IPR045161">
    <property type="entry name" value="Utp18"/>
</dbReference>
<dbReference type="InterPro" id="IPR015943">
    <property type="entry name" value="WD40/YVTN_repeat-like_dom_sf"/>
</dbReference>
<keyword evidence="10" id="KW-1185">Reference proteome</keyword>
<dbReference type="PROSITE" id="PS50082">
    <property type="entry name" value="WD_REPEATS_2"/>
    <property type="match status" value="1"/>
</dbReference>
<dbReference type="GeneID" id="85314117"/>
<evidence type="ECO:0000256" key="5">
    <source>
        <dbReference type="ARBA" id="ARBA00023242"/>
    </source>
</evidence>
<evidence type="ECO:0000256" key="8">
    <source>
        <dbReference type="SAM" id="MobiDB-lite"/>
    </source>
</evidence>
<proteinExistence type="inferred from homology"/>
<dbReference type="AlphaFoldDB" id="A0AAJ0C3L7"/>
<gene>
    <name evidence="9" type="ORF">QBC33DRAFT_576724</name>
</gene>
<dbReference type="PANTHER" id="PTHR18359">
    <property type="entry name" value="WD-REPEAT PROTEIN-RELATED"/>
    <property type="match status" value="1"/>
</dbReference>
<name>A0AAJ0C3L7_9PEZI</name>
<dbReference type="PROSITE" id="PS50294">
    <property type="entry name" value="WD_REPEATS_REGION"/>
    <property type="match status" value="1"/>
</dbReference>
<evidence type="ECO:0000313" key="10">
    <source>
        <dbReference type="Proteomes" id="UP001244011"/>
    </source>
</evidence>
<dbReference type="GO" id="GO:0032040">
    <property type="term" value="C:small-subunit processome"/>
    <property type="evidence" value="ECO:0007669"/>
    <property type="project" value="TreeGrafter"/>
</dbReference>
<evidence type="ECO:0000256" key="4">
    <source>
        <dbReference type="ARBA" id="ARBA00022737"/>
    </source>
</evidence>
<keyword evidence="5" id="KW-0539">Nucleus</keyword>
<accession>A0AAJ0C3L7</accession>
<dbReference type="RefSeq" id="XP_060285748.1">
    <property type="nucleotide sequence ID" value="XM_060430930.1"/>
</dbReference>
<feature type="region of interest" description="Disordered" evidence="8">
    <location>
        <begin position="185"/>
        <end position="220"/>
    </location>
</feature>
<dbReference type="SUPFAM" id="SSF50978">
    <property type="entry name" value="WD40 repeat-like"/>
    <property type="match status" value="1"/>
</dbReference>
<feature type="compositionally biased region" description="Low complexity" evidence="8">
    <location>
        <begin position="196"/>
        <end position="207"/>
    </location>
</feature>
<dbReference type="GO" id="GO:0034388">
    <property type="term" value="C:Pwp2p-containing subcomplex of 90S preribosome"/>
    <property type="evidence" value="ECO:0007669"/>
    <property type="project" value="TreeGrafter"/>
</dbReference>
<evidence type="ECO:0000256" key="1">
    <source>
        <dbReference type="ARBA" id="ARBA00004604"/>
    </source>
</evidence>
<dbReference type="Proteomes" id="UP001244011">
    <property type="component" value="Unassembled WGS sequence"/>
</dbReference>
<sequence length="588" mass="64297">MSLKHQDDLSDDSSSGFEEEVLSSDEEVKKSAAAAIADKDSEEEELERLVLGGKANFREQLFKDDFGSALLPATGLDAGQLTQTTGLEDIDDSALFFIDAPAATADKQLVVSKGLASDATPGQDAPAWEDSDDERLSISLAGVSQLRKLRISEAEDVVNGTEYARRLRQQYLRLYPHPAWAQEAEGRLTKRRRRSSASSFSSSASEGSDAEEGDASPLPLDKFLRDANSLTVQDGRKKRKLRPETIDIQRTRDIPDAHRQAVASLSFHPHYPILLSSSLSSILHLHHIAPTAYPTPNPSLTSVQLKGTPIRRSEFLSPNGDEIIFAGRRKFFHSWNLSSGVVKKMTHLQGHRQEQKTSERFRTSPCGRYMALIATDRKGGGMLNIINVNTMQWAAQARIDGRGGIGDFAWWSNGDGITILGMDGGVAEWSMLMRRTVGTWRDSGSIRGTVMALGGSNGPSELGGDRWVALGCNSGILNIYDRNSLVTRSAEGKLEIKALPEPTKSLDHLTTPISVVTFAPDGQLLAFASNKKKDALRLVHLPSCTVYRNWPTDQTPLGRVTAVAFGNGSDLLTVGNDTGKIRMWEIRS</sequence>
<protein>
    <submittedName>
        <fullName evidence="9">WD40-repeat-containing domain protein</fullName>
    </submittedName>
</protein>
<keyword evidence="2" id="KW-0698">rRNA processing</keyword>
<keyword evidence="3 7" id="KW-0853">WD repeat</keyword>
<comment type="caution">
    <text evidence="9">The sequence shown here is derived from an EMBL/GenBank/DDBJ whole genome shotgun (WGS) entry which is preliminary data.</text>
</comment>
<evidence type="ECO:0000313" key="9">
    <source>
        <dbReference type="EMBL" id="KAK1769535.1"/>
    </source>
</evidence>
<keyword evidence="4" id="KW-0677">Repeat</keyword>
<feature type="region of interest" description="Disordered" evidence="8">
    <location>
        <begin position="1"/>
        <end position="43"/>
    </location>
</feature>
<evidence type="ECO:0000256" key="6">
    <source>
        <dbReference type="ARBA" id="ARBA00025767"/>
    </source>
</evidence>
<evidence type="ECO:0000256" key="2">
    <source>
        <dbReference type="ARBA" id="ARBA00022552"/>
    </source>
</evidence>
<dbReference type="SMART" id="SM00320">
    <property type="entry name" value="WD40"/>
    <property type="match status" value="4"/>
</dbReference>
<dbReference type="InterPro" id="IPR036322">
    <property type="entry name" value="WD40_repeat_dom_sf"/>
</dbReference>
<comment type="subcellular location">
    <subcellularLocation>
        <location evidence="1">Nucleus</location>
        <location evidence="1">Nucleolus</location>
    </subcellularLocation>
</comment>
<dbReference type="PANTHER" id="PTHR18359:SF0">
    <property type="entry name" value="U3 SMALL NUCLEOLAR RNA-ASSOCIATED PROTEIN 18 HOMOLOG"/>
    <property type="match status" value="1"/>
</dbReference>
<feature type="repeat" description="WD" evidence="7">
    <location>
        <begin position="560"/>
        <end position="588"/>
    </location>
</feature>
<evidence type="ECO:0000256" key="3">
    <source>
        <dbReference type="ARBA" id="ARBA00022574"/>
    </source>
</evidence>
<dbReference type="FunFam" id="2.130.10.10:FF:000549">
    <property type="entry name" value="Small nucleolar ribonucleoprotein complex subunit"/>
    <property type="match status" value="1"/>
</dbReference>
<dbReference type="GO" id="GO:0006364">
    <property type="term" value="P:rRNA processing"/>
    <property type="evidence" value="ECO:0007669"/>
    <property type="project" value="UniProtKB-KW"/>
</dbReference>
<reference evidence="9" key="1">
    <citation type="submission" date="2023-06" db="EMBL/GenBank/DDBJ databases">
        <title>Genome-scale phylogeny and comparative genomics of the fungal order Sordariales.</title>
        <authorList>
            <consortium name="Lawrence Berkeley National Laboratory"/>
            <person name="Hensen N."/>
            <person name="Bonometti L."/>
            <person name="Westerberg I."/>
            <person name="Brannstrom I.O."/>
            <person name="Guillou S."/>
            <person name="Cros-Aarteil S."/>
            <person name="Calhoun S."/>
            <person name="Haridas S."/>
            <person name="Kuo A."/>
            <person name="Mondo S."/>
            <person name="Pangilinan J."/>
            <person name="Riley R."/>
            <person name="Labutti K."/>
            <person name="Andreopoulos B."/>
            <person name="Lipzen A."/>
            <person name="Chen C."/>
            <person name="Yanf M."/>
            <person name="Daum C."/>
            <person name="Ng V."/>
            <person name="Clum A."/>
            <person name="Steindorff A."/>
            <person name="Ohm R."/>
            <person name="Martin F."/>
            <person name="Silar P."/>
            <person name="Natvig D."/>
            <person name="Lalanne C."/>
            <person name="Gautier V."/>
            <person name="Ament-Velasquez S.L."/>
            <person name="Kruys A."/>
            <person name="Hutchinson M.I."/>
            <person name="Powell A.J."/>
            <person name="Barry K."/>
            <person name="Miller A.N."/>
            <person name="Grigoriev I.V."/>
            <person name="Debuchy R."/>
            <person name="Gladieux P."/>
            <person name="Thoren M.H."/>
            <person name="Johannesson H."/>
        </authorList>
    </citation>
    <scope>NUCLEOTIDE SEQUENCE</scope>
    <source>
        <strain evidence="9">8032-3</strain>
    </source>
</reference>
<dbReference type="EMBL" id="MU839002">
    <property type="protein sequence ID" value="KAK1769535.1"/>
    <property type="molecule type" value="Genomic_DNA"/>
</dbReference>